<dbReference type="Proteomes" id="UP000179076">
    <property type="component" value="Unassembled WGS sequence"/>
</dbReference>
<keyword evidence="2" id="KW-0328">Glycosyltransferase</keyword>
<evidence type="ECO:0000313" key="11">
    <source>
        <dbReference type="Proteomes" id="UP000179076"/>
    </source>
</evidence>
<reference evidence="10 11" key="1">
    <citation type="journal article" date="2016" name="Nat. Commun.">
        <title>Thousands of microbial genomes shed light on interconnected biogeochemical processes in an aquifer system.</title>
        <authorList>
            <person name="Anantharaman K."/>
            <person name="Brown C.T."/>
            <person name="Hug L.A."/>
            <person name="Sharon I."/>
            <person name="Castelle C.J."/>
            <person name="Probst A.J."/>
            <person name="Thomas B.C."/>
            <person name="Singh A."/>
            <person name="Wilkins M.J."/>
            <person name="Karaoz U."/>
            <person name="Brodie E.L."/>
            <person name="Williams K.H."/>
            <person name="Hubbard S.S."/>
            <person name="Banfield J.F."/>
        </authorList>
    </citation>
    <scope>NUCLEOTIDE SEQUENCE [LARGE SCALE GENOMIC DNA]</scope>
</reference>
<feature type="transmembrane region" description="Helical" evidence="8">
    <location>
        <begin position="264"/>
        <end position="289"/>
    </location>
</feature>
<keyword evidence="6 8" id="KW-1133">Transmembrane helix</keyword>
<protein>
    <submittedName>
        <fullName evidence="10">UDP-4-amino-4-deoxy-L-arabinose-oxoglutarate aminotransferase</fullName>
    </submittedName>
</protein>
<evidence type="ECO:0000256" key="3">
    <source>
        <dbReference type="ARBA" id="ARBA00022679"/>
    </source>
</evidence>
<evidence type="ECO:0000256" key="4">
    <source>
        <dbReference type="ARBA" id="ARBA00022692"/>
    </source>
</evidence>
<dbReference type="Pfam" id="PF00535">
    <property type="entry name" value="Glycos_transf_2"/>
    <property type="match status" value="1"/>
</dbReference>
<dbReference type="PANTHER" id="PTHR48090:SF3">
    <property type="entry name" value="UNDECAPRENYL-PHOSPHATE 4-DEOXY-4-FORMAMIDO-L-ARABINOSE TRANSFERASE"/>
    <property type="match status" value="1"/>
</dbReference>
<feature type="domain" description="Glycosyltransferase 2-like" evidence="9">
    <location>
        <begin position="7"/>
        <end position="170"/>
    </location>
</feature>
<dbReference type="InterPro" id="IPR001173">
    <property type="entry name" value="Glyco_trans_2-like"/>
</dbReference>
<dbReference type="InterPro" id="IPR029044">
    <property type="entry name" value="Nucleotide-diphossugar_trans"/>
</dbReference>
<evidence type="ECO:0000256" key="5">
    <source>
        <dbReference type="ARBA" id="ARBA00022985"/>
    </source>
</evidence>
<feature type="transmembrane region" description="Helical" evidence="8">
    <location>
        <begin position="231"/>
        <end position="252"/>
    </location>
</feature>
<keyword evidence="10" id="KW-0032">Aminotransferase</keyword>
<evidence type="ECO:0000256" key="7">
    <source>
        <dbReference type="ARBA" id="ARBA00023136"/>
    </source>
</evidence>
<dbReference type="GO" id="GO:0008483">
    <property type="term" value="F:transaminase activity"/>
    <property type="evidence" value="ECO:0007669"/>
    <property type="project" value="UniProtKB-KW"/>
</dbReference>
<comment type="caution">
    <text evidence="10">The sequence shown here is derived from an EMBL/GenBank/DDBJ whole genome shotgun (WGS) entry which is preliminary data.</text>
</comment>
<organism evidence="10 11">
    <name type="scientific">Candidatus Muproteobacteria bacterium RBG_16_60_9</name>
    <dbReference type="NCBI Taxonomy" id="1817755"/>
    <lineage>
        <taxon>Bacteria</taxon>
        <taxon>Pseudomonadati</taxon>
        <taxon>Pseudomonadota</taxon>
        <taxon>Candidatus Muproteobacteria</taxon>
    </lineage>
</organism>
<accession>A0A1F6UZ17</accession>
<evidence type="ECO:0000256" key="8">
    <source>
        <dbReference type="SAM" id="Phobius"/>
    </source>
</evidence>
<evidence type="ECO:0000256" key="6">
    <source>
        <dbReference type="ARBA" id="ARBA00022989"/>
    </source>
</evidence>
<dbReference type="InterPro" id="IPR050256">
    <property type="entry name" value="Glycosyltransferase_2"/>
</dbReference>
<dbReference type="CDD" id="cd04187">
    <property type="entry name" value="DPM1_like_bac"/>
    <property type="match status" value="1"/>
</dbReference>
<dbReference type="GO" id="GO:0005886">
    <property type="term" value="C:plasma membrane"/>
    <property type="evidence" value="ECO:0007669"/>
    <property type="project" value="TreeGrafter"/>
</dbReference>
<keyword evidence="4 8" id="KW-0812">Transmembrane</keyword>
<dbReference type="EMBL" id="MFSP01000170">
    <property type="protein sequence ID" value="OGI62701.1"/>
    <property type="molecule type" value="Genomic_DNA"/>
</dbReference>
<dbReference type="AlphaFoldDB" id="A0A1F6UZ17"/>
<dbReference type="GO" id="GO:0009103">
    <property type="term" value="P:lipopolysaccharide biosynthetic process"/>
    <property type="evidence" value="ECO:0007669"/>
    <property type="project" value="UniProtKB-KW"/>
</dbReference>
<keyword evidence="1" id="KW-1003">Cell membrane</keyword>
<keyword evidence="5" id="KW-0448">Lipopolysaccharide biosynthesis</keyword>
<evidence type="ECO:0000259" key="9">
    <source>
        <dbReference type="Pfam" id="PF00535"/>
    </source>
</evidence>
<name>A0A1F6UZ17_9PROT</name>
<proteinExistence type="predicted"/>
<keyword evidence="3 10" id="KW-0808">Transferase</keyword>
<dbReference type="Gene3D" id="3.90.550.10">
    <property type="entry name" value="Spore Coat Polysaccharide Biosynthesis Protein SpsA, Chain A"/>
    <property type="match status" value="1"/>
</dbReference>
<dbReference type="SUPFAM" id="SSF53448">
    <property type="entry name" value="Nucleotide-diphospho-sugar transferases"/>
    <property type="match status" value="1"/>
</dbReference>
<dbReference type="PANTHER" id="PTHR48090">
    <property type="entry name" value="UNDECAPRENYL-PHOSPHATE 4-DEOXY-4-FORMAMIDO-L-ARABINOSE TRANSFERASE-RELATED"/>
    <property type="match status" value="1"/>
</dbReference>
<evidence type="ECO:0000313" key="10">
    <source>
        <dbReference type="EMBL" id="OGI62701.1"/>
    </source>
</evidence>
<keyword evidence="7 8" id="KW-0472">Membrane</keyword>
<evidence type="ECO:0000256" key="2">
    <source>
        <dbReference type="ARBA" id="ARBA00022676"/>
    </source>
</evidence>
<gene>
    <name evidence="10" type="ORF">A2W18_07735</name>
</gene>
<dbReference type="GO" id="GO:0099621">
    <property type="term" value="F:undecaprenyl-phosphate 4-deoxy-4-formamido-L-arabinose transferase activity"/>
    <property type="evidence" value="ECO:0007669"/>
    <property type="project" value="TreeGrafter"/>
</dbReference>
<evidence type="ECO:0000256" key="1">
    <source>
        <dbReference type="ARBA" id="ARBA00022475"/>
    </source>
</evidence>
<sequence>MTKPFLSVVIPVYNEAENLEALFTRLTATLDRLGKSYEIVFTNDGSRDNSLVLLRDFHRRRPQQVRIIDFNGNFGQHMAIMAAFERARGDAIVTIDADLQNPPEEIPKLVAAIDAGHDVVGSYRKDRQDSLFRRVASKLLNLLRERITGIRMRDQGCMLRAYRRGIVEHIVASGETSTFIPALAMRYAANSTEVEVEHAARAAGESKYRLYDLVRLNFDLMTGFSIVPLQVFTLFGMLVAVGSLAFVVFLFVRRLIVGPEAEGVFTLFAILYLLVGVGIFGLGVIGEYVGRIYQEVRRRPRFVIREVIEGGARPQAVGDD</sequence>